<keyword evidence="3" id="KW-1185">Reference proteome</keyword>
<dbReference type="PROSITE" id="PS51257">
    <property type="entry name" value="PROKAR_LIPOPROTEIN"/>
    <property type="match status" value="1"/>
</dbReference>
<dbReference type="GO" id="GO:0042597">
    <property type="term" value="C:periplasmic space"/>
    <property type="evidence" value="ECO:0007669"/>
    <property type="project" value="UniProtKB-ARBA"/>
</dbReference>
<sequence>MRSKKIRCVALLIMIMSLFIFTGCGTNSLGSSSSTSQTLVIGMSASNIPTTDVSPSEGYEGWRFVGFQLYEGLTKWNLTQSDQPAEVEPGLATSWEVSKSDPTLWTFHLRKGVVFHDQTPFNADAVIFNLNRVHNSKSKYFNPTLAGGLSTSLKYIKDYKKIDEDTVQIKTKEPYSSLPYDLTQVVFASPTAIKKYGKDYQEHPAGTGPFKFKSITKGQELVLEKNEDYWGNVPKLKQLVLLPMPDASTRLAALKSGDINWAEVPPSEAIKQLKKDHYQVLENEYPHNWAYVLNLNEKPWNDKRVRQAANYAINREGLSKALLNGAATPATQVDYPGSTWYSDDAIQYKYDPKKAKELLKEAGYPKGFKTTFMVPTSGSGNMWPIEMNEYIQKNLKAVGINVTIEAVEWQTLLNQYLSGFPKDNSVGAINISLPTNTPMIFDRYFSTRSKFPNGSNIGGYSNPKVDQYIQKATGTFDTAQRDKEVQQAAKLIAEDAPWIFVAHDLNLRVLAPDVQGFVQPQSWFADLTTVSINQQNK</sequence>
<name>A0A8J3EMF6_9BACL</name>
<proteinExistence type="predicted"/>
<dbReference type="Gene3D" id="3.10.105.10">
    <property type="entry name" value="Dipeptide-binding Protein, Domain 3"/>
    <property type="match status" value="1"/>
</dbReference>
<evidence type="ECO:0000313" key="3">
    <source>
        <dbReference type="Proteomes" id="UP000656813"/>
    </source>
</evidence>
<dbReference type="InterPro" id="IPR000914">
    <property type="entry name" value="SBP_5_dom"/>
</dbReference>
<dbReference type="AlphaFoldDB" id="A0A8J3EMF6"/>
<accession>A0A8J3EMF6</accession>
<dbReference type="CDD" id="cd08495">
    <property type="entry name" value="PBP2_NikA_DppA_OppA_like_8"/>
    <property type="match status" value="1"/>
</dbReference>
<dbReference type="Pfam" id="PF00496">
    <property type="entry name" value="SBP_bac_5"/>
    <property type="match status" value="1"/>
</dbReference>
<dbReference type="PIRSF" id="PIRSF002741">
    <property type="entry name" value="MppA"/>
    <property type="match status" value="1"/>
</dbReference>
<dbReference type="EMBL" id="BMFV01000015">
    <property type="protein sequence ID" value="GGH82529.1"/>
    <property type="molecule type" value="Genomic_DNA"/>
</dbReference>
<dbReference type="Proteomes" id="UP000656813">
    <property type="component" value="Unassembled WGS sequence"/>
</dbReference>
<evidence type="ECO:0000313" key="2">
    <source>
        <dbReference type="EMBL" id="GGH82529.1"/>
    </source>
</evidence>
<dbReference type="SUPFAM" id="SSF53850">
    <property type="entry name" value="Periplasmic binding protein-like II"/>
    <property type="match status" value="1"/>
</dbReference>
<dbReference type="InterPro" id="IPR039424">
    <property type="entry name" value="SBP_5"/>
</dbReference>
<organism evidence="2 3">
    <name type="scientific">Pullulanibacillus pueri</name>
    <dbReference type="NCBI Taxonomy" id="1437324"/>
    <lineage>
        <taxon>Bacteria</taxon>
        <taxon>Bacillati</taxon>
        <taxon>Bacillota</taxon>
        <taxon>Bacilli</taxon>
        <taxon>Bacillales</taxon>
        <taxon>Sporolactobacillaceae</taxon>
        <taxon>Pullulanibacillus</taxon>
    </lineage>
</organism>
<dbReference type="InterPro" id="IPR030678">
    <property type="entry name" value="Peptide/Ni-bd"/>
</dbReference>
<gene>
    <name evidence="2" type="ORF">GCM10007096_22050</name>
</gene>
<dbReference type="Gene3D" id="3.40.190.10">
    <property type="entry name" value="Periplasmic binding protein-like II"/>
    <property type="match status" value="1"/>
</dbReference>
<reference evidence="2" key="1">
    <citation type="journal article" date="2014" name="Int. J. Syst. Evol. Microbiol.">
        <title>Complete genome sequence of Corynebacterium casei LMG S-19264T (=DSM 44701T), isolated from a smear-ripened cheese.</title>
        <authorList>
            <consortium name="US DOE Joint Genome Institute (JGI-PGF)"/>
            <person name="Walter F."/>
            <person name="Albersmeier A."/>
            <person name="Kalinowski J."/>
            <person name="Ruckert C."/>
        </authorList>
    </citation>
    <scope>NUCLEOTIDE SEQUENCE</scope>
    <source>
        <strain evidence="2">CGMCC 1.12777</strain>
    </source>
</reference>
<dbReference type="GO" id="GO:1904680">
    <property type="term" value="F:peptide transmembrane transporter activity"/>
    <property type="evidence" value="ECO:0007669"/>
    <property type="project" value="TreeGrafter"/>
</dbReference>
<dbReference type="Gene3D" id="3.90.76.10">
    <property type="entry name" value="Dipeptide-binding Protein, Domain 1"/>
    <property type="match status" value="1"/>
</dbReference>
<dbReference type="GO" id="GO:0043190">
    <property type="term" value="C:ATP-binding cassette (ABC) transporter complex"/>
    <property type="evidence" value="ECO:0007669"/>
    <property type="project" value="InterPro"/>
</dbReference>
<dbReference type="PANTHER" id="PTHR30290:SF83">
    <property type="entry name" value="ABC TRANSPORTER SUBSTRATE-BINDING PROTEIN"/>
    <property type="match status" value="1"/>
</dbReference>
<dbReference type="RefSeq" id="WP_188497455.1">
    <property type="nucleotide sequence ID" value="NZ_BMFV01000015.1"/>
</dbReference>
<protein>
    <submittedName>
        <fullName evidence="2">ABC transporter substrate-binding protein</fullName>
    </submittedName>
</protein>
<dbReference type="GO" id="GO:0015833">
    <property type="term" value="P:peptide transport"/>
    <property type="evidence" value="ECO:0007669"/>
    <property type="project" value="TreeGrafter"/>
</dbReference>
<comment type="caution">
    <text evidence="2">The sequence shown here is derived from an EMBL/GenBank/DDBJ whole genome shotgun (WGS) entry which is preliminary data.</text>
</comment>
<dbReference type="PANTHER" id="PTHR30290">
    <property type="entry name" value="PERIPLASMIC BINDING COMPONENT OF ABC TRANSPORTER"/>
    <property type="match status" value="1"/>
</dbReference>
<feature type="domain" description="Solute-binding protein family 5" evidence="1">
    <location>
        <begin position="86"/>
        <end position="432"/>
    </location>
</feature>
<reference evidence="2" key="2">
    <citation type="submission" date="2020-09" db="EMBL/GenBank/DDBJ databases">
        <authorList>
            <person name="Sun Q."/>
            <person name="Zhou Y."/>
        </authorList>
    </citation>
    <scope>NUCLEOTIDE SEQUENCE</scope>
    <source>
        <strain evidence="2">CGMCC 1.12777</strain>
    </source>
</reference>
<evidence type="ECO:0000259" key="1">
    <source>
        <dbReference type="Pfam" id="PF00496"/>
    </source>
</evidence>